<dbReference type="AlphaFoldDB" id="A0A9D4C3Z7"/>
<reference evidence="1" key="1">
    <citation type="journal article" date="2019" name="bioRxiv">
        <title>The Genome of the Zebra Mussel, Dreissena polymorpha: A Resource for Invasive Species Research.</title>
        <authorList>
            <person name="McCartney M.A."/>
            <person name="Auch B."/>
            <person name="Kono T."/>
            <person name="Mallez S."/>
            <person name="Zhang Y."/>
            <person name="Obille A."/>
            <person name="Becker A."/>
            <person name="Abrahante J.E."/>
            <person name="Garbe J."/>
            <person name="Badalamenti J.P."/>
            <person name="Herman A."/>
            <person name="Mangelson H."/>
            <person name="Liachko I."/>
            <person name="Sullivan S."/>
            <person name="Sone E.D."/>
            <person name="Koren S."/>
            <person name="Silverstein K.A.T."/>
            <person name="Beckman K.B."/>
            <person name="Gohl D.M."/>
        </authorList>
    </citation>
    <scope>NUCLEOTIDE SEQUENCE</scope>
    <source>
        <strain evidence="1">Duluth1</strain>
        <tissue evidence="1">Whole animal</tissue>
    </source>
</reference>
<dbReference type="EMBL" id="JAIWYP010000013">
    <property type="protein sequence ID" value="KAH3716981.1"/>
    <property type="molecule type" value="Genomic_DNA"/>
</dbReference>
<organism evidence="1 2">
    <name type="scientific">Dreissena polymorpha</name>
    <name type="common">Zebra mussel</name>
    <name type="synonym">Mytilus polymorpha</name>
    <dbReference type="NCBI Taxonomy" id="45954"/>
    <lineage>
        <taxon>Eukaryota</taxon>
        <taxon>Metazoa</taxon>
        <taxon>Spiralia</taxon>
        <taxon>Lophotrochozoa</taxon>
        <taxon>Mollusca</taxon>
        <taxon>Bivalvia</taxon>
        <taxon>Autobranchia</taxon>
        <taxon>Heteroconchia</taxon>
        <taxon>Euheterodonta</taxon>
        <taxon>Imparidentia</taxon>
        <taxon>Neoheterodontei</taxon>
        <taxon>Myida</taxon>
        <taxon>Dreissenoidea</taxon>
        <taxon>Dreissenidae</taxon>
        <taxon>Dreissena</taxon>
    </lineage>
</organism>
<proteinExistence type="predicted"/>
<protein>
    <submittedName>
        <fullName evidence="1">Uncharacterized protein</fullName>
    </submittedName>
</protein>
<sequence>MVYTCEFFNNNRLFRRLHHRTPGTTTTPAFRTITSSTTITATNPYVIAMSPITLRVTSDTRIAPFTAYYPISATRTGISPTVTTSAF</sequence>
<evidence type="ECO:0000313" key="1">
    <source>
        <dbReference type="EMBL" id="KAH3716981.1"/>
    </source>
</evidence>
<reference evidence="1" key="2">
    <citation type="submission" date="2020-11" db="EMBL/GenBank/DDBJ databases">
        <authorList>
            <person name="McCartney M.A."/>
            <person name="Auch B."/>
            <person name="Kono T."/>
            <person name="Mallez S."/>
            <person name="Becker A."/>
            <person name="Gohl D.M."/>
            <person name="Silverstein K.A.T."/>
            <person name="Koren S."/>
            <person name="Bechman K.B."/>
            <person name="Herman A."/>
            <person name="Abrahante J.E."/>
            <person name="Garbe J."/>
        </authorList>
    </citation>
    <scope>NUCLEOTIDE SEQUENCE</scope>
    <source>
        <strain evidence="1">Duluth1</strain>
        <tissue evidence="1">Whole animal</tissue>
    </source>
</reference>
<gene>
    <name evidence="1" type="ORF">DPMN_059717</name>
</gene>
<name>A0A9D4C3Z7_DREPO</name>
<dbReference type="Proteomes" id="UP000828390">
    <property type="component" value="Unassembled WGS sequence"/>
</dbReference>
<keyword evidence="2" id="KW-1185">Reference proteome</keyword>
<comment type="caution">
    <text evidence="1">The sequence shown here is derived from an EMBL/GenBank/DDBJ whole genome shotgun (WGS) entry which is preliminary data.</text>
</comment>
<evidence type="ECO:0000313" key="2">
    <source>
        <dbReference type="Proteomes" id="UP000828390"/>
    </source>
</evidence>
<accession>A0A9D4C3Z7</accession>